<reference evidence="3 4" key="1">
    <citation type="submission" date="2016-10" db="EMBL/GenBank/DDBJ databases">
        <authorList>
            <person name="de Groot N.N."/>
        </authorList>
    </citation>
    <scope>NUCLEOTIDE SEQUENCE [LARGE SCALE GENOMIC DNA]</scope>
    <source>
        <strain evidence="3 4">SP2</strain>
    </source>
</reference>
<evidence type="ECO:0000259" key="2">
    <source>
        <dbReference type="Pfam" id="PF23921"/>
    </source>
</evidence>
<feature type="coiled-coil region" evidence="1">
    <location>
        <begin position="137"/>
        <end position="164"/>
    </location>
</feature>
<gene>
    <name evidence="3" type="ORF">SAMN05443661_1416</name>
</gene>
<dbReference type="Proteomes" id="UP000182829">
    <property type="component" value="Unassembled WGS sequence"/>
</dbReference>
<sequence length="273" mass="30442">MTVELDSPLHEALEHVTEELGEVTGKLAAVDRFVKGVDDLSPATPNASPHVTDGGRITASRTVSTVQYGPSESATAACRRDVRNLFAETIHPYAVDDIEQSEPVLTLIGEEFGQDVAVALAPSTDHQFTPDLKQAVLSAARQRRAELEAMKRALKIEVESLRTTKETVTELVNWLVEVDETPLLDLGFEELRRRHETLADHRAACRRLLEKRQSVLHGTTTYNATAGLAHRTLVTYLYRELPTSYPALSTVLRLLEQCRTCQRAVRDHLTRRV</sequence>
<dbReference type="OMA" id="CGDCQRT"/>
<protein>
    <recommendedName>
        <fullName evidence="2">DUF7260 domain-containing protein</fullName>
    </recommendedName>
</protein>
<evidence type="ECO:0000313" key="3">
    <source>
        <dbReference type="EMBL" id="SFJ57346.1"/>
    </source>
</evidence>
<keyword evidence="1" id="KW-0175">Coiled coil</keyword>
<dbReference type="Pfam" id="PF23921">
    <property type="entry name" value="DUF7260"/>
    <property type="match status" value="1"/>
</dbReference>
<feature type="domain" description="DUF7260" evidence="2">
    <location>
        <begin position="8"/>
        <end position="262"/>
    </location>
</feature>
<evidence type="ECO:0000313" key="4">
    <source>
        <dbReference type="Proteomes" id="UP000182829"/>
    </source>
</evidence>
<dbReference type="EMBL" id="FORO01000041">
    <property type="protein sequence ID" value="SFJ57346.1"/>
    <property type="molecule type" value="Genomic_DNA"/>
</dbReference>
<dbReference type="AlphaFoldDB" id="A0A1I3SIQ0"/>
<accession>A0A1I3SIQ0</accession>
<proteinExistence type="predicted"/>
<organism evidence="3 4">
    <name type="scientific">Natronobacterium gregoryi</name>
    <dbReference type="NCBI Taxonomy" id="44930"/>
    <lineage>
        <taxon>Archaea</taxon>
        <taxon>Methanobacteriati</taxon>
        <taxon>Methanobacteriota</taxon>
        <taxon>Stenosarchaea group</taxon>
        <taxon>Halobacteria</taxon>
        <taxon>Halobacteriales</taxon>
        <taxon>Natrialbaceae</taxon>
        <taxon>Natronobacterium</taxon>
    </lineage>
</organism>
<evidence type="ECO:0000256" key="1">
    <source>
        <dbReference type="SAM" id="Coils"/>
    </source>
</evidence>
<dbReference type="GeneID" id="14208550"/>
<name>A0A1I3SIQ0_9EURY</name>
<dbReference type="RefSeq" id="WP_005577131.1">
    <property type="nucleotide sequence ID" value="NZ_FORO01000041.1"/>
</dbReference>
<dbReference type="InterPro" id="IPR055684">
    <property type="entry name" value="DUF7260"/>
</dbReference>
<dbReference type="OrthoDB" id="213880at2157"/>